<dbReference type="GO" id="GO:0016829">
    <property type="term" value="F:lyase activity"/>
    <property type="evidence" value="ECO:0007669"/>
    <property type="project" value="UniProtKB-KW"/>
</dbReference>
<accession>A0A4R2RQA0</accession>
<sequence length="529" mass="58797">MKVARISISKMDKSPLEQNDLGRFQRAISLLRDGGELIVPSGTYYLDSLLIQKSIHIRCAGVVEFIPTKCNEDIFIIEGTRDDLSYQLLEPANRRDQKITLSMKPSNIQPGDMIVVTDDSVRFKDNHTDLNTEVHEVFFVENNTIWLRDYIRLPKSLAPSGVNVYKVNPVENVKIDGFRYRMLEGSTCGRGIYANYVRNLQIMNIQGTRGAGSGIQVRKAIQTRVEGFEFTDPQVVGGGQGYGVQFFGGCNGITVRDGYTCGMRHSVDLEGSCEALIDNVVDVCAAGASFLLSHNGYSSDITIQNCRAINSAGTGIAADSQAISSGNPDKSSPLQLTFYGFRIRDCEIINFGFGNAGIHFYSPCKEVLIEGCKIRYRSGSEKGLSKLSNAGIRLYPAQTDAQITNCTIEGYRRGIAFQSPAGDYPNCDDCQIHISNTVVRNCCSALFFNYGRSKRFQISHIHCEGIEQQFIELNQGDFSYLQIEDVTIIRSPKLRFSNHKIQMTNKKSAGAVRNIFIDNKEFSPLPHIP</sequence>
<evidence type="ECO:0000259" key="1">
    <source>
        <dbReference type="Pfam" id="PF13229"/>
    </source>
</evidence>
<dbReference type="InterPro" id="IPR039448">
    <property type="entry name" value="Beta_helix"/>
</dbReference>
<dbReference type="OrthoDB" id="2985382at2"/>
<gene>
    <name evidence="2" type="ORF">EDD57_1397</name>
</gene>
<dbReference type="InterPro" id="IPR012334">
    <property type="entry name" value="Pectin_lyas_fold"/>
</dbReference>
<dbReference type="SMART" id="SM00710">
    <property type="entry name" value="PbH1"/>
    <property type="match status" value="7"/>
</dbReference>
<protein>
    <submittedName>
        <fullName evidence="2">Parallel beta helix pectate lyase-like protein</fullName>
    </submittedName>
</protein>
<keyword evidence="3" id="KW-1185">Reference proteome</keyword>
<reference evidence="2 3" key="1">
    <citation type="submission" date="2019-03" db="EMBL/GenBank/DDBJ databases">
        <title>Genomic Encyclopedia of Type Strains, Phase IV (KMG-IV): sequencing the most valuable type-strain genomes for metagenomic binning, comparative biology and taxonomic classification.</title>
        <authorList>
            <person name="Goeker M."/>
        </authorList>
    </citation>
    <scope>NUCLEOTIDE SEQUENCE [LARGE SCALE GENOMIC DNA]</scope>
    <source>
        <strain evidence="2 3">DSM 46831</strain>
    </source>
</reference>
<dbReference type="SUPFAM" id="SSF51126">
    <property type="entry name" value="Pectin lyase-like"/>
    <property type="match status" value="2"/>
</dbReference>
<comment type="caution">
    <text evidence="2">The sequence shown here is derived from an EMBL/GenBank/DDBJ whole genome shotgun (WGS) entry which is preliminary data.</text>
</comment>
<evidence type="ECO:0000313" key="3">
    <source>
        <dbReference type="Proteomes" id="UP000294746"/>
    </source>
</evidence>
<dbReference type="Proteomes" id="UP000294746">
    <property type="component" value="Unassembled WGS sequence"/>
</dbReference>
<dbReference type="AlphaFoldDB" id="A0A4R2RQA0"/>
<feature type="domain" description="Right handed beta helix" evidence="1">
    <location>
        <begin position="298"/>
        <end position="454"/>
    </location>
</feature>
<dbReference type="Pfam" id="PF13229">
    <property type="entry name" value="Beta_helix"/>
    <property type="match status" value="1"/>
</dbReference>
<dbReference type="InterPro" id="IPR011050">
    <property type="entry name" value="Pectin_lyase_fold/virulence"/>
</dbReference>
<name>A0A4R2RQA0_9BACL</name>
<dbReference type="RefSeq" id="WP_131849556.1">
    <property type="nucleotide sequence ID" value="NZ_SLXV01000039.1"/>
</dbReference>
<evidence type="ECO:0000313" key="2">
    <source>
        <dbReference type="EMBL" id="TCP64577.1"/>
    </source>
</evidence>
<keyword evidence="2" id="KW-0456">Lyase</keyword>
<dbReference type="EMBL" id="SLXV01000039">
    <property type="protein sequence ID" value="TCP64577.1"/>
    <property type="molecule type" value="Genomic_DNA"/>
</dbReference>
<proteinExistence type="predicted"/>
<dbReference type="Gene3D" id="2.160.20.10">
    <property type="entry name" value="Single-stranded right-handed beta-helix, Pectin lyase-like"/>
    <property type="match status" value="2"/>
</dbReference>
<dbReference type="InterPro" id="IPR006626">
    <property type="entry name" value="PbH1"/>
</dbReference>
<organism evidence="2 3">
    <name type="scientific">Baia soyae</name>
    <dbReference type="NCBI Taxonomy" id="1544746"/>
    <lineage>
        <taxon>Bacteria</taxon>
        <taxon>Bacillati</taxon>
        <taxon>Bacillota</taxon>
        <taxon>Bacilli</taxon>
        <taxon>Bacillales</taxon>
        <taxon>Thermoactinomycetaceae</taxon>
        <taxon>Baia</taxon>
    </lineage>
</organism>